<sequence length="460" mass="51870">MQHTFGDWYPVSDEQLERFITEGTIAIDANVLLTLYRVNSDERQEILDALRMVEDRLFVPYHVAEEFHRNRLQEISDQLTYYNEVANSARKEIDAPIAAAIDAINAIRAPLDDLRDKTLKAEIETEIKRAEKRILKAFAKSVNKIVRRTESIRDSHLLSLEVGRKADPVLAELDKIVTAGRLGQRPSDVQLKTQSAEADLRFAAKIPPGYMDAKKDKNAFGDYFAWCELLDVAKASNRPLLWVSNDQKKDWYQEVSGQKVGPLPELRAEFRSATGQEYHHTPLYGFLTMLNTYFSAGVAKETIRSAQIQSDVDRFAESETEMKVSDIRVLVDRQGYVKPFVMLNDRSAHRMVAVPYEYDEILRLGVLIGDSVQCIQLASRDVRILGPIVDVRDGTECHFEMPTECPRCGSALTVGSLVKIGTTYRCENLSCPSRRSPEGSGSVKVTSLTWRAPNEPGDAP</sequence>
<organism evidence="3 4">
    <name type="scientific">Prescottella equi ATCC 33707</name>
    <dbReference type="NCBI Taxonomy" id="525370"/>
    <lineage>
        <taxon>Bacteria</taxon>
        <taxon>Bacillati</taxon>
        <taxon>Actinomycetota</taxon>
        <taxon>Actinomycetes</taxon>
        <taxon>Mycobacteriales</taxon>
        <taxon>Nocardiaceae</taxon>
        <taxon>Prescottella</taxon>
    </lineage>
</organism>
<dbReference type="Pfam" id="PF18476">
    <property type="entry name" value="PIN_8"/>
    <property type="match status" value="1"/>
</dbReference>
<dbReference type="OrthoDB" id="9182727at2"/>
<dbReference type="AlphaFoldDB" id="E9T0K6"/>
<dbReference type="Proteomes" id="UP000004245">
    <property type="component" value="Unassembled WGS sequence"/>
</dbReference>
<name>E9T0K6_RHOHA</name>
<feature type="domain" description="PIN like" evidence="2">
    <location>
        <begin position="25"/>
        <end position="266"/>
    </location>
</feature>
<dbReference type="HOGENOM" id="CLU_594299_0_0_11"/>
<protein>
    <recommendedName>
        <fullName evidence="2">PIN like domain-containing protein</fullName>
    </recommendedName>
</protein>
<evidence type="ECO:0000259" key="2">
    <source>
        <dbReference type="Pfam" id="PF18476"/>
    </source>
</evidence>
<dbReference type="InterPro" id="IPR041578">
    <property type="entry name" value="PIN_8"/>
</dbReference>
<accession>E9T0K6</accession>
<dbReference type="RefSeq" id="WP_005515265.1">
    <property type="nucleotide sequence ID" value="NZ_CM001149.1"/>
</dbReference>
<keyword evidence="4" id="KW-1185">Reference proteome</keyword>
<feature type="region of interest" description="Disordered" evidence="1">
    <location>
        <begin position="433"/>
        <end position="460"/>
    </location>
</feature>
<evidence type="ECO:0000313" key="4">
    <source>
        <dbReference type="Proteomes" id="UP000004245"/>
    </source>
</evidence>
<proteinExistence type="predicted"/>
<evidence type="ECO:0000256" key="1">
    <source>
        <dbReference type="SAM" id="MobiDB-lite"/>
    </source>
</evidence>
<reference evidence="3" key="1">
    <citation type="submission" date="2011-01" db="EMBL/GenBank/DDBJ databases">
        <authorList>
            <person name="Muzny D."/>
            <person name="Qin X."/>
            <person name="Buhay C."/>
            <person name="Dugan-Rocha S."/>
            <person name="Ding Y."/>
            <person name="Chen G."/>
            <person name="Hawes A."/>
            <person name="Holder M."/>
            <person name="Jhangiani S."/>
            <person name="Johnson A."/>
            <person name="Khan Z."/>
            <person name="Li Z."/>
            <person name="Liu W."/>
            <person name="Liu X."/>
            <person name="Perez L."/>
            <person name="Shen H."/>
            <person name="Wang Q."/>
            <person name="Watt J."/>
            <person name="Xi L."/>
            <person name="Xin Y."/>
            <person name="Zhou J."/>
            <person name="Deng J."/>
            <person name="Jiang H."/>
            <person name="Liu Y."/>
            <person name="Qu J."/>
            <person name="Song X.-Z."/>
            <person name="Zhang L."/>
            <person name="Villasana D."/>
            <person name="Johnson A."/>
            <person name="Liu J."/>
            <person name="Liyanage D."/>
            <person name="Lorensuhewa L."/>
            <person name="Robinson T."/>
            <person name="Song A."/>
            <person name="Song B.-B."/>
            <person name="Dinh H."/>
            <person name="Thornton R."/>
            <person name="Coyle M."/>
            <person name="Francisco L."/>
            <person name="Jackson L."/>
            <person name="Javaid M."/>
            <person name="Korchina V."/>
            <person name="Kovar C."/>
            <person name="Mata R."/>
            <person name="Mathew T."/>
            <person name="Ngo R."/>
            <person name="Nguyen L."/>
            <person name="Nguyen N."/>
            <person name="Okwuonu G."/>
            <person name="Ongeri F."/>
            <person name="Pham C."/>
            <person name="Simmons D."/>
            <person name="Wilczek-Boney K."/>
            <person name="Hale W."/>
            <person name="Jakkamsetti A."/>
            <person name="Pham P."/>
            <person name="Ruth R."/>
            <person name="San Lucas F."/>
            <person name="Warren J."/>
            <person name="Zhang J."/>
            <person name="Zhao Z."/>
            <person name="Zhou C."/>
            <person name="Zhu D."/>
            <person name="Lee S."/>
            <person name="Bess C."/>
            <person name="Blankenburg K."/>
            <person name="Forbes L."/>
            <person name="Fu Q."/>
            <person name="Gubbala S."/>
            <person name="Hirani K."/>
            <person name="Jayaseelan J.C."/>
            <person name="Lara F."/>
            <person name="Munidasa M."/>
            <person name="Palculict T."/>
            <person name="Patil S."/>
            <person name="Pu L.-L."/>
            <person name="Saada N."/>
            <person name="Tang L."/>
            <person name="Weissenberger G."/>
            <person name="Zhu Y."/>
            <person name="Hemphill L."/>
            <person name="Shang Y."/>
            <person name="Youmans B."/>
            <person name="Ayvaz T."/>
            <person name="Ross M."/>
            <person name="Santibanez J."/>
            <person name="Aqrawi P."/>
            <person name="Gross S."/>
            <person name="Joshi V."/>
            <person name="Fowler G."/>
            <person name="Nazareth L."/>
            <person name="Reid J."/>
            <person name="Worley K."/>
            <person name="Petrosino J."/>
            <person name="Highlander S."/>
            <person name="Gibbs R."/>
        </authorList>
    </citation>
    <scope>NUCLEOTIDE SEQUENCE [LARGE SCALE GENOMIC DNA]</scope>
    <source>
        <strain evidence="3">ATCC 33707</strain>
    </source>
</reference>
<gene>
    <name evidence="3" type="ORF">HMPREF0724_12165</name>
</gene>
<comment type="caution">
    <text evidence="3">The sequence shown here is derived from an EMBL/GenBank/DDBJ whole genome shotgun (WGS) entry which is preliminary data.</text>
</comment>
<evidence type="ECO:0000313" key="3">
    <source>
        <dbReference type="EMBL" id="EGD23957.1"/>
    </source>
</evidence>
<dbReference type="EMBL" id="ADNW02000010">
    <property type="protein sequence ID" value="EGD23957.1"/>
    <property type="molecule type" value="Genomic_DNA"/>
</dbReference>